<organism evidence="1 2">
    <name type="scientific">Entomoplasma freundtii</name>
    <dbReference type="NCBI Taxonomy" id="74700"/>
    <lineage>
        <taxon>Bacteria</taxon>
        <taxon>Bacillati</taxon>
        <taxon>Mycoplasmatota</taxon>
        <taxon>Mollicutes</taxon>
        <taxon>Entomoplasmatales</taxon>
        <taxon>Entomoplasmataceae</taxon>
        <taxon>Entomoplasma</taxon>
    </lineage>
</organism>
<reference evidence="1 2" key="1">
    <citation type="submission" date="2017-11" db="EMBL/GenBank/DDBJ databases">
        <title>Genome sequence of Entomoplasma freundtii BARC 318 (ATCC 51999).</title>
        <authorList>
            <person name="Lo W.-S."/>
            <person name="Gasparich G.E."/>
            <person name="Kuo C.-H."/>
        </authorList>
    </citation>
    <scope>NUCLEOTIDE SEQUENCE [LARGE SCALE GENOMIC DNA]</scope>
    <source>
        <strain evidence="1 2">BARC 318</strain>
    </source>
</reference>
<dbReference type="OrthoDB" id="388020at2"/>
<dbReference type="GO" id="GO:0015234">
    <property type="term" value="F:thiamine transmembrane transporter activity"/>
    <property type="evidence" value="ECO:0007669"/>
    <property type="project" value="InterPro"/>
</dbReference>
<dbReference type="GO" id="GO:0005886">
    <property type="term" value="C:plasma membrane"/>
    <property type="evidence" value="ECO:0007669"/>
    <property type="project" value="InterPro"/>
</dbReference>
<dbReference type="RefSeq" id="WP_100609053.1">
    <property type="nucleotide sequence ID" value="NZ_CP024962.1"/>
</dbReference>
<gene>
    <name evidence="1" type="primary">thiT</name>
    <name evidence="1" type="ORF">EFREU_v1c00630</name>
</gene>
<protein>
    <submittedName>
        <fullName evidence="1">Thiamine transporter</fullName>
    </submittedName>
</protein>
<sequence>MAFEKVLETDDHQHIIIDKVSNEEPSSSTTILDKNINQPLPKVVKIASLCLLFGSFFIALTFFLCFLILTNQQFGTIFLKNVSPDSYQPIKISLLVICGLTMVFNGLHGISFLKLTTLTWQENRLQFIWLSFLGLNFVQLIITCYFLPKVKQKGLSNNLKIKSQKLFWNLGFRRWKTWDIAIIGLFTGLTILFTFLEGVTILPFLPMGGTVTFKYLMVMIIAFFHSFLGGFLVGGISALLALVMVPTNLIISPFSYLFDYFLPMISPAIVALMTFKIKPKKSFTELINYCLITMATFTLICFWQTISGYFVWVALYGPAWGSNGLVYAILANLVVSFGLNYPITQILVPPIFRIMSHLNWSKQTLSYGVED</sequence>
<name>A0A2K8NQH5_9MOLU</name>
<dbReference type="AlphaFoldDB" id="A0A2K8NQH5"/>
<keyword evidence="2" id="KW-1185">Reference proteome</keyword>
<accession>A0A2K8NQH5</accession>
<evidence type="ECO:0000313" key="2">
    <source>
        <dbReference type="Proteomes" id="UP000232222"/>
    </source>
</evidence>
<dbReference type="Proteomes" id="UP000232222">
    <property type="component" value="Chromosome"/>
</dbReference>
<dbReference type="EMBL" id="CP024962">
    <property type="protein sequence ID" value="ATZ16090.1"/>
    <property type="molecule type" value="Genomic_DNA"/>
</dbReference>
<proteinExistence type="predicted"/>
<dbReference type="Gene3D" id="1.10.1760.20">
    <property type="match status" value="1"/>
</dbReference>
<dbReference type="KEGG" id="efr:EFREU_v1c00630"/>
<dbReference type="Pfam" id="PF09515">
    <property type="entry name" value="Thia_YuaJ"/>
    <property type="match status" value="1"/>
</dbReference>
<evidence type="ECO:0000313" key="1">
    <source>
        <dbReference type="EMBL" id="ATZ16090.1"/>
    </source>
</evidence>
<dbReference type="InterPro" id="IPR012651">
    <property type="entry name" value="Thia_Transptr_ThiT"/>
</dbReference>